<dbReference type="EMBL" id="CP002629">
    <property type="protein sequence ID" value="AEB07999.1"/>
    <property type="molecule type" value="Genomic_DNA"/>
</dbReference>
<proteinExistence type="predicted"/>
<evidence type="ECO:0000313" key="1">
    <source>
        <dbReference type="EMBL" id="AEB07999.1"/>
    </source>
</evidence>
<dbReference type="KEGG" id="dao:Desac_0101"/>
<accession>F2NJ41</accession>
<dbReference type="SUPFAM" id="SSF53067">
    <property type="entry name" value="Actin-like ATPase domain"/>
    <property type="match status" value="1"/>
</dbReference>
<evidence type="ECO:0000313" key="2">
    <source>
        <dbReference type="Proteomes" id="UP000000483"/>
    </source>
</evidence>
<dbReference type="Proteomes" id="UP000000483">
    <property type="component" value="Chromosome"/>
</dbReference>
<reference evidence="2" key="2">
    <citation type="submission" date="2011-03" db="EMBL/GenBank/DDBJ databases">
        <title>The complete genome of Desulfobacca acetoxidans DSM 11109.</title>
        <authorList>
            <consortium name="US DOE Joint Genome Institute (JGI-PGF)"/>
            <person name="Lucas S."/>
            <person name="Copeland A."/>
            <person name="Lapidus A."/>
            <person name="Bruce D."/>
            <person name="Goodwin L."/>
            <person name="Pitluck S."/>
            <person name="Peters L."/>
            <person name="Kyrpides N."/>
            <person name="Mavromatis K."/>
            <person name="Ivanova N."/>
            <person name="Ovchinnikova G."/>
            <person name="Teshima H."/>
            <person name="Detter J.C."/>
            <person name="Han C."/>
            <person name="Land M."/>
            <person name="Hauser L."/>
            <person name="Markowitz V."/>
            <person name="Cheng J.-F."/>
            <person name="Hugenholtz P."/>
            <person name="Woyke T."/>
            <person name="Wu D."/>
            <person name="Spring S."/>
            <person name="Schueler E."/>
            <person name="Brambilla E."/>
            <person name="Klenk H.-P."/>
            <person name="Eisen J.A."/>
        </authorList>
    </citation>
    <scope>NUCLEOTIDE SEQUENCE [LARGE SCALE GENOMIC DNA]</scope>
    <source>
        <strain evidence="2">ATCC 700848 / DSM 11109 / ASRB2</strain>
    </source>
</reference>
<organism evidence="1 2">
    <name type="scientific">Desulfobacca acetoxidans (strain ATCC 700848 / DSM 11109 / ASRB2)</name>
    <dbReference type="NCBI Taxonomy" id="880072"/>
    <lineage>
        <taxon>Bacteria</taxon>
        <taxon>Pseudomonadati</taxon>
        <taxon>Thermodesulfobacteriota</taxon>
        <taxon>Desulfobaccia</taxon>
        <taxon>Desulfobaccales</taxon>
        <taxon>Desulfobaccaceae</taxon>
        <taxon>Desulfobacca</taxon>
    </lineage>
</organism>
<dbReference type="AlphaFoldDB" id="F2NJ41"/>
<dbReference type="InterPro" id="IPR043129">
    <property type="entry name" value="ATPase_NBD"/>
</dbReference>
<reference evidence="1 2" key="1">
    <citation type="journal article" date="2011" name="Stand. Genomic Sci.">
        <title>Complete genome sequence of the acetate-degrading sulfate reducer Desulfobacca acetoxidans type strain (ASRB2).</title>
        <authorList>
            <person name="Goker M."/>
            <person name="Teshima H."/>
            <person name="Lapidus A."/>
            <person name="Nolan M."/>
            <person name="Lucas S."/>
            <person name="Hammon N."/>
            <person name="Deshpande S."/>
            <person name="Cheng J.F."/>
            <person name="Tapia R."/>
            <person name="Han C."/>
            <person name="Goodwin L."/>
            <person name="Pitluck S."/>
            <person name="Huntemann M."/>
            <person name="Liolios K."/>
            <person name="Ivanova N."/>
            <person name="Pagani I."/>
            <person name="Mavromatis K."/>
            <person name="Ovchinikova G."/>
            <person name="Pati A."/>
            <person name="Chen A."/>
            <person name="Palaniappan K."/>
            <person name="Land M."/>
            <person name="Hauser L."/>
            <person name="Brambilla E.M."/>
            <person name="Rohde M."/>
            <person name="Spring S."/>
            <person name="Detter J.C."/>
            <person name="Woyke T."/>
            <person name="Bristow J."/>
            <person name="Eisen J.A."/>
            <person name="Markowitz V."/>
            <person name="Hugenholtz P."/>
            <person name="Kyrpides N.C."/>
            <person name="Klenk H.P."/>
        </authorList>
    </citation>
    <scope>NUCLEOTIDE SEQUENCE [LARGE SCALE GENOMIC DNA]</scope>
    <source>
        <strain evidence="2">ATCC 700848 / DSM 11109 / ASRB2</strain>
    </source>
</reference>
<gene>
    <name evidence="1" type="ordered locus">Desac_0101</name>
</gene>
<dbReference type="eggNOG" id="COG1940">
    <property type="taxonomic scope" value="Bacteria"/>
</dbReference>
<dbReference type="Gene3D" id="3.30.420.40">
    <property type="match status" value="2"/>
</dbReference>
<dbReference type="RefSeq" id="WP_013705112.1">
    <property type="nucleotide sequence ID" value="NC_015388.1"/>
</dbReference>
<sequence length="1276" mass="145088">MNTIEHLLNNHKKDILRLVVVREEGEAYKGVLCTEMGDFYHLVDEREKILAEIDHWIDALSQGEPLKNVSQGLYEMRLEGKTALARTLRLLLYFKALFSKVHDGKNEKYLEDKLKGSAQYIVEGCADLAKALDKLTEIHLDLEGEPHVKVSMGLLLVMSLALSQIEFFRPVFWEAYSAARAREELDSRLPNIPKSVVDLVTLFIRYQSSPGQYARFTGDVSFTDQCRKYEDSFELGKNSILNTLNLIGVVHEARNHMLPGNDKTWVINNLPVNADVDRKWGEATCFLLSRDDIKKYSLASLFKIYRNKDHLEDDLRLRHSHLRGDLIAVIIGRSEFNLIRHAKAIFSAEEIYEIKDYPGPDKPSIKRPTYTWGFTTAFNIKPDDLNRFKDTVEKITEEEEIKKESRYHSISFTFGRDQAKDLRDFIPKYIEKVRNESDFPKFFDFRKIDVPNCFDAAANKELVIEVRLRDVIAAELLLFNDCKEDDGQQNPLPEESAASLFCHLFRRAKEDFQLEKLALHKGQKFYFPFPLLRRLLNTVYRLRPETCLCLPITYKGVDDSLSQEIISIPKDLCPKCNEDEISLISHYVHAMVLNQGVSRGFLGCELGLGELDGNINGRCRNGHDLMTPEAWKERINEACQENCYALLEEKYLRDYYSAHTNVQPLPFLRPSPLTPPGIAATSKELKTYFEPRNEEPYSLGIDIGGTNIKIHFYTFDFIHADGRSAFKEESESFRLSTAMPVSNAKKEPIGEWLRSLIDQMVLFLENSEFLKSHQQKSSDKKPRKLLGIGISWPGPVRYNLVAGTSGILRNFPPLTGKIVENQIQDIMNLEVAGNFQKIWREKCSSKGDVFRWLADVTSVRLINDGDADGMGAVDYFQKDPELQKNSKGEEDKNQKLVVIKIGTGTAGAVFTGGRIEPGLNEWGKILLDIHAPAAASVGQDFPQGVANPYLSQNTMANLITKYMHEIGRFFQVEKLNPKELDLILTLSQQIPDPNSRCGFDNFTRELRQECGLRDLAALPNLEFDAELIRWVRKQTESESVLKGRFFAPIGKYYRAQDKKGMERLDEEIEKRGTWRIATLLDLPDNADDPTKFEKLKGAGKFVESLAEKFGYYLGDLIALLYDLYQMNEVVLGGGILSGKIGDQAIKIARERVLLYGIGNLKIEKPNPPAGGKIFNLGTLGAAVHAATGFLQDLKEQGLIKLEQVLMRLGPNGTATIGSNEISFEPNGKNTIELLEYALTPKDVENYFKKYAADLGYYRSGPAKYTRWSMQVVRRRK</sequence>
<dbReference type="HOGENOM" id="CLU_263482_0_0_7"/>
<keyword evidence="2" id="KW-1185">Reference proteome</keyword>
<evidence type="ECO:0008006" key="3">
    <source>
        <dbReference type="Google" id="ProtNLM"/>
    </source>
</evidence>
<protein>
    <recommendedName>
        <fullName evidence="3">ROK family protein</fullName>
    </recommendedName>
</protein>
<name>F2NJ41_DESAR</name>
<dbReference type="OrthoDB" id="9795247at2"/>